<organism evidence="1">
    <name type="scientific">marine sediment metagenome</name>
    <dbReference type="NCBI Taxonomy" id="412755"/>
    <lineage>
        <taxon>unclassified sequences</taxon>
        <taxon>metagenomes</taxon>
        <taxon>ecological metagenomes</taxon>
    </lineage>
</organism>
<evidence type="ECO:0000313" key="1">
    <source>
        <dbReference type="EMBL" id="GAH75850.1"/>
    </source>
</evidence>
<gene>
    <name evidence="1" type="ORF">S03H2_44286</name>
</gene>
<comment type="caution">
    <text evidence="1">The sequence shown here is derived from an EMBL/GenBank/DDBJ whole genome shotgun (WGS) entry which is preliminary data.</text>
</comment>
<sequence>MPQKEAKARIKINKLLEDAGWCFFDTEKRPANIQLENNIKITKNHFDEYGDDFEKTTNGYYVNLIPYLII</sequence>
<dbReference type="EMBL" id="BARU01027683">
    <property type="protein sequence ID" value="GAH75850.1"/>
    <property type="molecule type" value="Genomic_DNA"/>
</dbReference>
<protein>
    <submittedName>
        <fullName evidence="1">Uncharacterized protein</fullName>
    </submittedName>
</protein>
<name>X1J2V7_9ZZZZ</name>
<dbReference type="AlphaFoldDB" id="X1J2V7"/>
<proteinExistence type="predicted"/>
<accession>X1J2V7</accession>
<reference evidence="1" key="1">
    <citation type="journal article" date="2014" name="Front. Microbiol.">
        <title>High frequency of phylogenetically diverse reductive dehalogenase-homologous genes in deep subseafloor sedimentary metagenomes.</title>
        <authorList>
            <person name="Kawai M."/>
            <person name="Futagami T."/>
            <person name="Toyoda A."/>
            <person name="Takaki Y."/>
            <person name="Nishi S."/>
            <person name="Hori S."/>
            <person name="Arai W."/>
            <person name="Tsubouchi T."/>
            <person name="Morono Y."/>
            <person name="Uchiyama I."/>
            <person name="Ito T."/>
            <person name="Fujiyama A."/>
            <person name="Inagaki F."/>
            <person name="Takami H."/>
        </authorList>
    </citation>
    <scope>NUCLEOTIDE SEQUENCE</scope>
    <source>
        <strain evidence="1">Expedition CK06-06</strain>
    </source>
</reference>